<evidence type="ECO:0000313" key="5">
    <source>
        <dbReference type="WBParaSite" id="HNAJ_0000602001-mRNA-1"/>
    </source>
</evidence>
<evidence type="ECO:0000259" key="1">
    <source>
        <dbReference type="PROSITE" id="PS50055"/>
    </source>
</evidence>
<dbReference type="InterPro" id="IPR016130">
    <property type="entry name" value="Tyr_Pase_AS"/>
</dbReference>
<evidence type="ECO:0000313" key="4">
    <source>
        <dbReference type="Proteomes" id="UP000278807"/>
    </source>
</evidence>
<dbReference type="InterPro" id="IPR000242">
    <property type="entry name" value="PTP_cat"/>
</dbReference>
<dbReference type="AlphaFoldDB" id="A0A0R3TG29"/>
<gene>
    <name evidence="3" type="ORF">HNAJ_LOCUS6016</name>
</gene>
<reference evidence="5" key="1">
    <citation type="submission" date="2017-02" db="UniProtKB">
        <authorList>
            <consortium name="WormBaseParasite"/>
        </authorList>
    </citation>
    <scope>IDENTIFICATION</scope>
</reference>
<organism evidence="5">
    <name type="scientific">Rodentolepis nana</name>
    <name type="common">Dwarf tapeworm</name>
    <name type="synonym">Hymenolepis nana</name>
    <dbReference type="NCBI Taxonomy" id="102285"/>
    <lineage>
        <taxon>Eukaryota</taxon>
        <taxon>Metazoa</taxon>
        <taxon>Spiralia</taxon>
        <taxon>Lophotrochozoa</taxon>
        <taxon>Platyhelminthes</taxon>
        <taxon>Cestoda</taxon>
        <taxon>Eucestoda</taxon>
        <taxon>Cyclophyllidea</taxon>
        <taxon>Hymenolepididae</taxon>
        <taxon>Rodentolepis</taxon>
    </lineage>
</organism>
<feature type="domain" description="Tyrosine-protein phosphatase" evidence="1">
    <location>
        <begin position="1"/>
        <end position="135"/>
    </location>
</feature>
<name>A0A0R3TG29_RODNA</name>
<accession>A0A0R3TG29</accession>
<dbReference type="OrthoDB" id="9979034at2759"/>
<dbReference type="Pfam" id="PF00102">
    <property type="entry name" value="Y_phosphatase"/>
    <property type="match status" value="1"/>
</dbReference>
<dbReference type="Gene3D" id="3.90.190.10">
    <property type="entry name" value="Protein tyrosine phosphatase superfamily"/>
    <property type="match status" value="1"/>
</dbReference>
<dbReference type="SUPFAM" id="SSF52799">
    <property type="entry name" value="(Phosphotyrosine protein) phosphatases II"/>
    <property type="match status" value="1"/>
</dbReference>
<evidence type="ECO:0000313" key="3">
    <source>
        <dbReference type="EMBL" id="VDO01876.1"/>
    </source>
</evidence>
<dbReference type="InterPro" id="IPR000387">
    <property type="entry name" value="Tyr_Pase_dom"/>
</dbReference>
<dbReference type="WBParaSite" id="HNAJ_0000602001-mRNA-1">
    <property type="protein sequence ID" value="HNAJ_0000602001-mRNA-1"/>
    <property type="gene ID" value="HNAJ_0000602001"/>
</dbReference>
<dbReference type="Proteomes" id="UP000278807">
    <property type="component" value="Unassembled WGS sequence"/>
</dbReference>
<protein>
    <submittedName>
        <fullName evidence="5">TYR_PHOSPHATASE_2 domain-containing protein</fullName>
    </submittedName>
</protein>
<dbReference type="PROSITE" id="PS50055">
    <property type="entry name" value="TYR_PHOSPHATASE_PTP"/>
    <property type="match status" value="1"/>
</dbReference>
<dbReference type="InterPro" id="IPR050348">
    <property type="entry name" value="Protein-Tyr_Phosphatase"/>
</dbReference>
<proteinExistence type="predicted"/>
<dbReference type="PANTHER" id="PTHR19134:SF449">
    <property type="entry name" value="TYROSINE-PROTEIN PHOSPHATASE 1"/>
    <property type="match status" value="1"/>
</dbReference>
<dbReference type="STRING" id="102285.A0A0R3TG29"/>
<sequence length="135" mass="15413">MTSWDDFMVPRKDDFYIFVKRYWDDLASLNSHSSVPVLVHCSAGVGRTGTFMAIDMLARYIRDLMAFEGQNCLMNGKEDMESTFNESIYANLTDSGKSIVLQNRSTLAKCSSSIDVFQTVLWIRSQRMKSVEQDV</sequence>
<dbReference type="EMBL" id="UZAE01005874">
    <property type="protein sequence ID" value="VDO01876.1"/>
    <property type="molecule type" value="Genomic_DNA"/>
</dbReference>
<dbReference type="PROSITE" id="PS00383">
    <property type="entry name" value="TYR_PHOSPHATASE_1"/>
    <property type="match status" value="1"/>
</dbReference>
<dbReference type="PANTHER" id="PTHR19134">
    <property type="entry name" value="RECEPTOR-TYPE TYROSINE-PROTEIN PHOSPHATASE"/>
    <property type="match status" value="1"/>
</dbReference>
<reference evidence="3 4" key="2">
    <citation type="submission" date="2018-11" db="EMBL/GenBank/DDBJ databases">
        <authorList>
            <consortium name="Pathogen Informatics"/>
        </authorList>
    </citation>
    <scope>NUCLEOTIDE SEQUENCE [LARGE SCALE GENOMIC DNA]</scope>
</reference>
<dbReference type="PROSITE" id="PS50056">
    <property type="entry name" value="TYR_PHOSPHATASE_2"/>
    <property type="match status" value="1"/>
</dbReference>
<dbReference type="GO" id="GO:0004725">
    <property type="term" value="F:protein tyrosine phosphatase activity"/>
    <property type="evidence" value="ECO:0007669"/>
    <property type="project" value="InterPro"/>
</dbReference>
<dbReference type="PRINTS" id="PR00700">
    <property type="entry name" value="PRTYPHPHTASE"/>
</dbReference>
<keyword evidence="4" id="KW-1185">Reference proteome</keyword>
<dbReference type="InterPro" id="IPR003595">
    <property type="entry name" value="Tyr_Pase_cat"/>
</dbReference>
<dbReference type="SMART" id="SM00404">
    <property type="entry name" value="PTPc_motif"/>
    <property type="match status" value="1"/>
</dbReference>
<feature type="domain" description="Tyrosine specific protein phosphatases" evidence="2">
    <location>
        <begin position="13"/>
        <end position="135"/>
    </location>
</feature>
<dbReference type="InterPro" id="IPR029021">
    <property type="entry name" value="Prot-tyrosine_phosphatase-like"/>
</dbReference>
<evidence type="ECO:0000259" key="2">
    <source>
        <dbReference type="PROSITE" id="PS50056"/>
    </source>
</evidence>